<proteinExistence type="predicted"/>
<dbReference type="EMBL" id="JAOVZQ010000001">
    <property type="protein sequence ID" value="MCY0095186.1"/>
    <property type="molecule type" value="Genomic_DNA"/>
</dbReference>
<name>A0ABT3YH12_9HYPH</name>
<protein>
    <submittedName>
        <fullName evidence="1">Type VI secretion system baseplate subunit TssG</fullName>
    </submittedName>
</protein>
<reference evidence="1" key="1">
    <citation type="submission" date="2022-10" db="EMBL/GenBank/DDBJ databases">
        <title>Hoeflea sp. J2-29, isolated from marine algae.</title>
        <authorList>
            <person name="Kristyanto S."/>
            <person name="Kim J.M."/>
            <person name="Jeon C.O."/>
        </authorList>
    </citation>
    <scope>NUCLEOTIDE SEQUENCE</scope>
    <source>
        <strain evidence="1">J2-29</strain>
    </source>
</reference>
<dbReference type="PANTHER" id="PTHR35564">
    <property type="match status" value="1"/>
</dbReference>
<dbReference type="NCBIfam" id="TIGR03347">
    <property type="entry name" value="VI_chp_1"/>
    <property type="match status" value="1"/>
</dbReference>
<dbReference type="Pfam" id="PF06996">
    <property type="entry name" value="T6SS_TssG"/>
    <property type="match status" value="1"/>
</dbReference>
<evidence type="ECO:0000313" key="1">
    <source>
        <dbReference type="EMBL" id="MCY0095186.1"/>
    </source>
</evidence>
<keyword evidence="2" id="KW-1185">Reference proteome</keyword>
<dbReference type="RefSeq" id="WP_267613080.1">
    <property type="nucleotide sequence ID" value="NZ_JAOVZQ010000001.1"/>
</dbReference>
<dbReference type="PANTHER" id="PTHR35564:SF4">
    <property type="entry name" value="CYTOPLASMIC PROTEIN"/>
    <property type="match status" value="1"/>
</dbReference>
<dbReference type="InterPro" id="IPR010732">
    <property type="entry name" value="T6SS_TssG-like"/>
</dbReference>
<evidence type="ECO:0000313" key="2">
    <source>
        <dbReference type="Proteomes" id="UP001081283"/>
    </source>
</evidence>
<dbReference type="Proteomes" id="UP001081283">
    <property type="component" value="Unassembled WGS sequence"/>
</dbReference>
<sequence length="338" mass="37718">MKLIEDIKADPFRHNFYAVLREFERHAASKPRIGDGVTVKDDIVVLSQDPYTAFPASNIAAIEPTPSGGSRLSIRFLGMFGPQGALPLHITETSQIWANGKDPSFARFVDVLSTRFLQLFYRAWADSRPIAQFERPELDRFQVFLASFGGVGTETMRHADARTQIGRIPYTGLVNSHVKSASRLKQLLQGLLKLDVEIEQWVGTWLSLDVTERTAMGRQSARLGVDSFVGKRIYSITEKFRIRIRCRDQDEYERLLPGSALASELADLAFYYVGYRAEFDVELGLPRDQAPSIRLGSAGKLGLTSWLQGARTVEGPDHLFEARFNPMAPGSKAGQAHA</sequence>
<accession>A0ABT3YH12</accession>
<gene>
    <name evidence="1" type="primary">tssG</name>
    <name evidence="1" type="ORF">OEG82_14305</name>
</gene>
<organism evidence="1 2">
    <name type="scientific">Hoeflea ulvae</name>
    <dbReference type="NCBI Taxonomy" id="2983764"/>
    <lineage>
        <taxon>Bacteria</taxon>
        <taxon>Pseudomonadati</taxon>
        <taxon>Pseudomonadota</taxon>
        <taxon>Alphaproteobacteria</taxon>
        <taxon>Hyphomicrobiales</taxon>
        <taxon>Rhizobiaceae</taxon>
        <taxon>Hoeflea</taxon>
    </lineage>
</organism>
<comment type="caution">
    <text evidence="1">The sequence shown here is derived from an EMBL/GenBank/DDBJ whole genome shotgun (WGS) entry which is preliminary data.</text>
</comment>